<accession>A0AA36BHK7</accession>
<proteinExistence type="predicted"/>
<keyword evidence="1" id="KW-1133">Transmembrane helix</keyword>
<keyword evidence="1" id="KW-0472">Membrane</keyword>
<evidence type="ECO:0000256" key="1">
    <source>
        <dbReference type="SAM" id="Phobius"/>
    </source>
</evidence>
<protein>
    <submittedName>
        <fullName evidence="2">Uncharacterized protein</fullName>
    </submittedName>
</protein>
<name>A0AA36BHK7_OCTVU</name>
<evidence type="ECO:0000313" key="3">
    <source>
        <dbReference type="Proteomes" id="UP001162480"/>
    </source>
</evidence>
<reference evidence="2" key="1">
    <citation type="submission" date="2023-08" db="EMBL/GenBank/DDBJ databases">
        <authorList>
            <person name="Alioto T."/>
            <person name="Alioto T."/>
            <person name="Gomez Garrido J."/>
        </authorList>
    </citation>
    <scope>NUCLEOTIDE SEQUENCE</scope>
</reference>
<dbReference type="AlphaFoldDB" id="A0AA36BHK7"/>
<organism evidence="2 3">
    <name type="scientific">Octopus vulgaris</name>
    <name type="common">Common octopus</name>
    <dbReference type="NCBI Taxonomy" id="6645"/>
    <lineage>
        <taxon>Eukaryota</taxon>
        <taxon>Metazoa</taxon>
        <taxon>Spiralia</taxon>
        <taxon>Lophotrochozoa</taxon>
        <taxon>Mollusca</taxon>
        <taxon>Cephalopoda</taxon>
        <taxon>Coleoidea</taxon>
        <taxon>Octopodiformes</taxon>
        <taxon>Octopoda</taxon>
        <taxon>Incirrata</taxon>
        <taxon>Octopodidae</taxon>
        <taxon>Octopus</taxon>
    </lineage>
</organism>
<sequence length="122" mass="13981">MRTHTHTHTHTPSSKPQYVRVVNHLYCSAPSDQQQQQSIVLLLLLLLLYILKVHFFKIDLNIYDLPPPLIDLLAFLHCLWFTFYQFCGKSLHSPSTLAPHINSLLAPRLHVSCSLCAYICAV</sequence>
<dbReference type="Proteomes" id="UP001162480">
    <property type="component" value="Chromosome 15"/>
</dbReference>
<keyword evidence="3" id="KW-1185">Reference proteome</keyword>
<feature type="transmembrane region" description="Helical" evidence="1">
    <location>
        <begin position="39"/>
        <end position="56"/>
    </location>
</feature>
<evidence type="ECO:0000313" key="2">
    <source>
        <dbReference type="EMBL" id="CAI9734204.1"/>
    </source>
</evidence>
<dbReference type="EMBL" id="OX597828">
    <property type="protein sequence ID" value="CAI9734204.1"/>
    <property type="molecule type" value="Genomic_DNA"/>
</dbReference>
<gene>
    <name evidence="2" type="ORF">OCTVUL_1B003176</name>
</gene>
<keyword evidence="1" id="KW-0812">Transmembrane</keyword>